<dbReference type="PANTHER" id="PTHR32114">
    <property type="entry name" value="ABC TRANSPORTER ABCH.3"/>
    <property type="match status" value="1"/>
</dbReference>
<dbReference type="Gene3D" id="3.40.50.300">
    <property type="entry name" value="P-loop containing nucleotide triphosphate hydrolases"/>
    <property type="match status" value="2"/>
</dbReference>
<protein>
    <submittedName>
        <fullName evidence="2">DNA repair protein</fullName>
    </submittedName>
</protein>
<feature type="coiled-coil region" evidence="1">
    <location>
        <begin position="449"/>
        <end position="520"/>
    </location>
</feature>
<gene>
    <name evidence="2" type="ORF">C1I89_06085</name>
</gene>
<dbReference type="InterPro" id="IPR027417">
    <property type="entry name" value="P-loop_NTPase"/>
</dbReference>
<dbReference type="SUPFAM" id="SSF52540">
    <property type="entry name" value="P-loop containing nucleoside triphosphate hydrolases"/>
    <property type="match status" value="1"/>
</dbReference>
<dbReference type="RefSeq" id="WP_102771911.1">
    <property type="nucleotide sequence ID" value="NZ_POQS01000002.1"/>
</dbReference>
<sequence length="832" mass="90375">MQLLSLTLKGFRGIRDGLGLDALTLDFEASCDGAELVAIVGANGRGKSTVLDNMHPYLTMPSRTVAAGAGGFSYYDHVFLPENEKDLVWSLEGRCYRSQVVIRLNGRRRTEAFLFELSEAGAWRPVALDDGTVADGKVETYTRCVERLCGSADTFFTSVFGAQGKRHLSDYRNAEIKTLLADLLGQEAIRDLGRKAADTAKLLKAGLVAVRQEIAGMEAEGDRLARAVQAAADAPARIERADATLRQAAARLEGAREACVRAAAQRDRCRADDARRAQLHAEREAVRSAARAASQELDAQERVERQRLDRLGQRMAQQATQAAQRRQRLQGVQTQCLALLAREPAVQRAARRLPLAERLLALRADRLAACRQDAAAWEQVQGTLRLLAQRVQGIEREAGQAALQAQSLARRFGLAAEVPCSGTPLQGRCQLLGDAREAQALIPSAQAVLQRLADEKGGVEREIRAARARAQALASVEARMVEAQRRLDRTRERASRCALLEAKIDEMRAARHRMADCQAELAALAPADGGGGMSRADTEEREAIGVALRGIEERRGWQSTQAQQALVRLDAVLATLPPPFEARTLADAEAARDRALAAHEAASSGQQEAQRQAQALALARQQQALLADRRAAAARRGARIESAVGDWTLLARCMSNDGLIALAIDDAGPALSALANDLLLASYGPRFTVSILTQAETAKGEKREDFDIVVHDAESGESKSVRLMSGGERVWINECLVRAVALYLAQTGERRYETLFSDEADGALDPARKRMFGAMKREVLRLGGYRREFFISQTPELAGMADAVIDLEALKAEGLATPVARGDETFAGMESE</sequence>
<name>A0A2N8KK47_9BURK</name>
<evidence type="ECO:0000313" key="2">
    <source>
        <dbReference type="EMBL" id="PND33830.1"/>
    </source>
</evidence>
<keyword evidence="1" id="KW-0175">Coiled coil</keyword>
<evidence type="ECO:0000256" key="1">
    <source>
        <dbReference type="SAM" id="Coils"/>
    </source>
</evidence>
<dbReference type="AlphaFoldDB" id="A0A2N8KK47"/>
<comment type="caution">
    <text evidence="2">The sequence shown here is derived from an EMBL/GenBank/DDBJ whole genome shotgun (WGS) entry which is preliminary data.</text>
</comment>
<dbReference type="PANTHER" id="PTHR32114:SF2">
    <property type="entry name" value="ABC TRANSPORTER ABCH.3"/>
    <property type="match status" value="1"/>
</dbReference>
<organism evidence="2 3">
    <name type="scientific">Achromobacter pulmonis</name>
    <dbReference type="NCBI Taxonomy" id="1389932"/>
    <lineage>
        <taxon>Bacteria</taxon>
        <taxon>Pseudomonadati</taxon>
        <taxon>Pseudomonadota</taxon>
        <taxon>Betaproteobacteria</taxon>
        <taxon>Burkholderiales</taxon>
        <taxon>Alcaligenaceae</taxon>
        <taxon>Achromobacter</taxon>
    </lineage>
</organism>
<evidence type="ECO:0000313" key="3">
    <source>
        <dbReference type="Proteomes" id="UP000235994"/>
    </source>
</evidence>
<feature type="coiled-coil region" evidence="1">
    <location>
        <begin position="238"/>
        <end position="265"/>
    </location>
</feature>
<proteinExistence type="predicted"/>
<reference evidence="2 3" key="1">
    <citation type="submission" date="2018-01" db="EMBL/GenBank/DDBJ databases">
        <title>The draft genome of an aniline degradation strain ANB-1.</title>
        <authorList>
            <person name="Zhang L."/>
            <person name="Jiang J."/>
        </authorList>
    </citation>
    <scope>NUCLEOTIDE SEQUENCE [LARGE SCALE GENOMIC DNA]</scope>
    <source>
        <strain evidence="2 3">ANB-1</strain>
    </source>
</reference>
<dbReference type="EMBL" id="POQS01000002">
    <property type="protein sequence ID" value="PND33830.1"/>
    <property type="molecule type" value="Genomic_DNA"/>
</dbReference>
<accession>A0A2N8KK47</accession>
<keyword evidence="3" id="KW-1185">Reference proteome</keyword>
<dbReference type="Proteomes" id="UP000235994">
    <property type="component" value="Unassembled WGS sequence"/>
</dbReference>